<dbReference type="Proteomes" id="UP000663868">
    <property type="component" value="Unassembled WGS sequence"/>
</dbReference>
<evidence type="ECO:0000313" key="3">
    <source>
        <dbReference type="EMBL" id="CAF3702593.1"/>
    </source>
</evidence>
<evidence type="ECO:0000313" key="2">
    <source>
        <dbReference type="EMBL" id="CAF1134062.1"/>
    </source>
</evidence>
<feature type="coiled-coil region" evidence="1">
    <location>
        <begin position="35"/>
        <end position="62"/>
    </location>
</feature>
<gene>
    <name evidence="2" type="ORF">IZO911_LOCUS24853</name>
    <name evidence="3" type="ORF">KXQ929_LOCUS11156</name>
</gene>
<evidence type="ECO:0000256" key="1">
    <source>
        <dbReference type="SAM" id="Coils"/>
    </source>
</evidence>
<dbReference type="EMBL" id="CAJOBB010000543">
    <property type="protein sequence ID" value="CAF3702593.1"/>
    <property type="molecule type" value="Genomic_DNA"/>
</dbReference>
<dbReference type="AlphaFoldDB" id="A0A814RL96"/>
<dbReference type="Proteomes" id="UP000663860">
    <property type="component" value="Unassembled WGS sequence"/>
</dbReference>
<name>A0A814RL96_9BILA</name>
<reference evidence="2" key="1">
    <citation type="submission" date="2021-02" db="EMBL/GenBank/DDBJ databases">
        <authorList>
            <person name="Nowell W R."/>
        </authorList>
    </citation>
    <scope>NUCLEOTIDE SEQUENCE</scope>
</reference>
<dbReference type="EMBL" id="CAJNOE010000303">
    <property type="protein sequence ID" value="CAF1134062.1"/>
    <property type="molecule type" value="Genomic_DNA"/>
</dbReference>
<sequence length="259" mass="30031">MAEANQCFTCRKPIGVMHCTGCNGYFCTKDFRGHRKILSTEMEQLVEERNKLQEKINKATKPHNSINPLIEEINEWEKITIEKVRQTAEYVRHQANQLLTSKSMKITSEFKGVSDKLTDLKETENYVEHDLTKLKQTIHQFNVDLTQLSQATRIELNREESEKINWNHIIYVQEKPVEFERQQTPQRIIGSPQVTKPLPQSKLRCGGRACAQCGKCSHLYYDKDKKDYVSRDGVTCNRTMHFQIFDAAFTIAVGVCRCN</sequence>
<accession>A0A814RL96</accession>
<keyword evidence="1" id="KW-0175">Coiled coil</keyword>
<proteinExistence type="predicted"/>
<organism evidence="2 4">
    <name type="scientific">Adineta steineri</name>
    <dbReference type="NCBI Taxonomy" id="433720"/>
    <lineage>
        <taxon>Eukaryota</taxon>
        <taxon>Metazoa</taxon>
        <taxon>Spiralia</taxon>
        <taxon>Gnathifera</taxon>
        <taxon>Rotifera</taxon>
        <taxon>Eurotatoria</taxon>
        <taxon>Bdelloidea</taxon>
        <taxon>Adinetida</taxon>
        <taxon>Adinetidae</taxon>
        <taxon>Adineta</taxon>
    </lineage>
</organism>
<evidence type="ECO:0000313" key="4">
    <source>
        <dbReference type="Proteomes" id="UP000663860"/>
    </source>
</evidence>
<comment type="caution">
    <text evidence="2">The sequence shown here is derived from an EMBL/GenBank/DDBJ whole genome shotgun (WGS) entry which is preliminary data.</text>
</comment>
<protein>
    <submittedName>
        <fullName evidence="2">Uncharacterized protein</fullName>
    </submittedName>
</protein>